<comment type="caution">
    <text evidence="2">The sequence shown here is derived from an EMBL/GenBank/DDBJ whole genome shotgun (WGS) entry which is preliminary data.</text>
</comment>
<dbReference type="EMBL" id="JBAMMX010000016">
    <property type="protein sequence ID" value="KAK6925428.1"/>
    <property type="molecule type" value="Genomic_DNA"/>
</dbReference>
<dbReference type="AlphaFoldDB" id="A0AAN8Z9G8"/>
<sequence length="137" mass="15995">MRRRVKRIPYKSEELEAQINGEIMSITELKKDLDATREFKSELTRDIEENKKRLSSVIELQSELSNKLQISSTAKSRAEARLEKAVTARADMVREIEELRRQKDVLQRRIEFCKEKDAIGMASRLGDLTCSYKEFTI</sequence>
<reference evidence="2 3" key="1">
    <citation type="submission" date="2023-12" db="EMBL/GenBank/DDBJ databases">
        <title>A high-quality genome assembly for Dillenia turbinata (Dilleniales).</title>
        <authorList>
            <person name="Chanderbali A."/>
        </authorList>
    </citation>
    <scope>NUCLEOTIDE SEQUENCE [LARGE SCALE GENOMIC DNA]</scope>
    <source>
        <strain evidence="2">LSX21</strain>
        <tissue evidence="2">Leaf</tissue>
    </source>
</reference>
<feature type="coiled-coil region" evidence="1">
    <location>
        <begin position="82"/>
        <end position="116"/>
    </location>
</feature>
<proteinExistence type="predicted"/>
<protein>
    <submittedName>
        <fullName evidence="2">Uncharacterized protein</fullName>
    </submittedName>
</protein>
<evidence type="ECO:0000256" key="1">
    <source>
        <dbReference type="SAM" id="Coils"/>
    </source>
</evidence>
<accession>A0AAN8Z9G8</accession>
<dbReference type="Proteomes" id="UP001370490">
    <property type="component" value="Unassembled WGS sequence"/>
</dbReference>
<organism evidence="2 3">
    <name type="scientific">Dillenia turbinata</name>
    <dbReference type="NCBI Taxonomy" id="194707"/>
    <lineage>
        <taxon>Eukaryota</taxon>
        <taxon>Viridiplantae</taxon>
        <taxon>Streptophyta</taxon>
        <taxon>Embryophyta</taxon>
        <taxon>Tracheophyta</taxon>
        <taxon>Spermatophyta</taxon>
        <taxon>Magnoliopsida</taxon>
        <taxon>eudicotyledons</taxon>
        <taxon>Gunneridae</taxon>
        <taxon>Pentapetalae</taxon>
        <taxon>Dilleniales</taxon>
        <taxon>Dilleniaceae</taxon>
        <taxon>Dillenia</taxon>
    </lineage>
</organism>
<name>A0AAN8Z9G8_9MAGN</name>
<evidence type="ECO:0000313" key="3">
    <source>
        <dbReference type="Proteomes" id="UP001370490"/>
    </source>
</evidence>
<keyword evidence="1" id="KW-0175">Coiled coil</keyword>
<gene>
    <name evidence="2" type="ORF">RJ641_009754</name>
</gene>
<evidence type="ECO:0000313" key="2">
    <source>
        <dbReference type="EMBL" id="KAK6925428.1"/>
    </source>
</evidence>
<keyword evidence="3" id="KW-1185">Reference proteome</keyword>